<dbReference type="RefSeq" id="WP_141645175.1">
    <property type="nucleotide sequence ID" value="NZ_VIFM01000112.1"/>
</dbReference>
<dbReference type="PROSITE" id="PS00606">
    <property type="entry name" value="KS3_1"/>
    <property type="match status" value="1"/>
</dbReference>
<proteinExistence type="predicted"/>
<dbReference type="InterPro" id="IPR016035">
    <property type="entry name" value="Acyl_Trfase/lysoPLipase"/>
</dbReference>
<feature type="domain" description="Ketosynthase family 3 (KS3)" evidence="8">
    <location>
        <begin position="185"/>
        <end position="613"/>
    </location>
</feature>
<keyword evidence="11" id="KW-1185">Reference proteome</keyword>
<evidence type="ECO:0000313" key="10">
    <source>
        <dbReference type="EMBL" id="TQF13102.1"/>
    </source>
</evidence>
<reference evidence="10 11" key="1">
    <citation type="submission" date="2019-06" db="EMBL/GenBank/DDBJ databases">
        <authorList>
            <person name="Livingstone P."/>
            <person name="Whitworth D."/>
        </authorList>
    </citation>
    <scope>NUCLEOTIDE SEQUENCE [LARGE SCALE GENOMIC DNA]</scope>
    <source>
        <strain evidence="10 11">AM401</strain>
    </source>
</reference>
<dbReference type="InterPro" id="IPR057326">
    <property type="entry name" value="KR_dom"/>
</dbReference>
<keyword evidence="2" id="KW-0597">Phosphoprotein</keyword>
<dbReference type="PROSITE" id="PS00012">
    <property type="entry name" value="PHOSPHOPANTETHEINE"/>
    <property type="match status" value="1"/>
</dbReference>
<dbReference type="GO" id="GO:0031177">
    <property type="term" value="F:phosphopantetheine binding"/>
    <property type="evidence" value="ECO:0007669"/>
    <property type="project" value="InterPro"/>
</dbReference>
<dbReference type="PROSITE" id="PS52004">
    <property type="entry name" value="KS3_2"/>
    <property type="match status" value="1"/>
</dbReference>
<dbReference type="PANTHER" id="PTHR43775:SF37">
    <property type="entry name" value="SI:DKEY-61P9.11"/>
    <property type="match status" value="1"/>
</dbReference>
<feature type="active site" description="Proton acceptor; for dehydratase activity" evidence="6">
    <location>
        <position position="1109"/>
    </location>
</feature>
<dbReference type="SMART" id="SM00829">
    <property type="entry name" value="PKS_ER"/>
    <property type="match status" value="1"/>
</dbReference>
<dbReference type="InterPro" id="IPR014043">
    <property type="entry name" value="Acyl_transferase_dom"/>
</dbReference>
<evidence type="ECO:0000256" key="3">
    <source>
        <dbReference type="ARBA" id="ARBA00022679"/>
    </source>
</evidence>
<dbReference type="Gene3D" id="3.30.70.3290">
    <property type="match status" value="1"/>
</dbReference>
<dbReference type="InterPro" id="IPR049551">
    <property type="entry name" value="PKS_DH_C"/>
</dbReference>
<dbReference type="EMBL" id="VIFM01000112">
    <property type="protein sequence ID" value="TQF13102.1"/>
    <property type="molecule type" value="Genomic_DNA"/>
</dbReference>
<dbReference type="InterPro" id="IPR006162">
    <property type="entry name" value="Ppantetheine_attach_site"/>
</dbReference>
<comment type="function">
    <text evidence="5">Involved in production of the polyketide antibiotic thailandamide.</text>
</comment>
<comment type="caution">
    <text evidence="10">The sequence shown here is derived from an EMBL/GenBank/DDBJ whole genome shotgun (WGS) entry which is preliminary data.</text>
</comment>
<dbReference type="InterPro" id="IPR018201">
    <property type="entry name" value="Ketoacyl_synth_AS"/>
</dbReference>
<evidence type="ECO:0000259" key="9">
    <source>
        <dbReference type="PROSITE" id="PS52019"/>
    </source>
</evidence>
<dbReference type="Gene3D" id="1.10.1200.10">
    <property type="entry name" value="ACP-like"/>
    <property type="match status" value="1"/>
</dbReference>
<dbReference type="InterPro" id="IPR032821">
    <property type="entry name" value="PKS_assoc"/>
</dbReference>
<dbReference type="InterPro" id="IPR001227">
    <property type="entry name" value="Ac_transferase_dom_sf"/>
</dbReference>
<feature type="domain" description="PKS/mFAS DH" evidence="9">
    <location>
        <begin position="1075"/>
        <end position="1350"/>
    </location>
</feature>
<dbReference type="FunFam" id="3.40.366.10:FF:000002">
    <property type="entry name" value="Probable polyketide synthase 2"/>
    <property type="match status" value="1"/>
</dbReference>
<dbReference type="CDD" id="cd00586">
    <property type="entry name" value="4HBT"/>
    <property type="match status" value="1"/>
</dbReference>
<sequence length="2331" mass="252770">MKPSLRLLQTLLRGQTRGRLGPLEESVTQWRVLPTDLDLFGHMNNSRYLAMMDLGRVDLLVRAGLLSDLLQHRWVVPVGETSLQFRGSLRLFEKYELGTRLVAWDEQWLYFQQEFRRPSEPERPVATAQVRAVVRDAKGTVPPSRIIQGVLGHEARSPEPTEELRRRFGLNPPRASAAVMPGAAREPLAIVGIGCRLPGGIEDTDSFWKVLMEGRECIVDIPEERWDPKKFHDASGRAPGRSHVQRAGLLQQDLREFEPGFFGITPREANALDPQQRLMLEVSWEALEDAGVPPSALAGSRTGVFVGGFMMDNLILHASPDNRERLDSHSATASTLTMLSNRLSYFYDLRGPSVSMDTACSSSLVALHMACQSLWAKESDAALVGGVNVLLLPETQVTMSKGKFLSPRGRCHAFSDQADGYVRAEGAAVLVIKPLSAALRDGNPIHSLILGTAVNQDGRTPGITVPNAEAQVAVMREAYAKAGVDPLRVSYVEAHGTGTPVGDPIEASAIGTVTGVGRTDGERCRMGSVKTNLGHLEAAAGVAGVIKAALVLKHGTVPPHLHLEKVNPRIPLDALGLHIPTRPESLPRGTEPRVAGVNSFGYGGTNAHVVLAEPPPRVATLTPRRAEGRPHLVPLGAKSPEALAELAGRYAGWLEAGRGTPEQLCRDAAVHRTHPRHRLAVRGTNREALVATLRAFANGQRDVPGLDFVAEPPEGRKLLFVYTGMGPQWWAMGRQLLTTERVFRDAVEECDALFRELSGWSIAEELTRDAASSRITRTEVAQPANAVLQVALTRLWASWGIIPDAVVGHSIGEVGAAWASGALDLRDALLTAFHRSRLQQRMAGQGAMLAVGLGPDEALDQVQRHGPGIAVAAINSARSVTLAGERAPLERVAAELASTQRFHRFLQVEVPYHSPLMDPLQGELLTALTPLRPRAPRIPIYSTVSGRLMVETERHDATYWWNNVRGSVRFAEALQQAVVDGHGTFVEVGPHPVLASSIRDVLSASKARGEVLASLVRETPEQETMTAALGRLHVLGAGVSWQGYFGAGAFAGAPRTPWQRKVYWEESLRSSRRRRAFAGHPMLVDSEPGPSPTWTSELSLAALPYLADHQVAGSLLFPGAGHVELALAARHALTGDARCCIEELELASAVLLREAASPRVRLSFSSETSRFLVQRQDEEQQPVVCARGKLVSSGRGSRTVDVVTLQARLSDLTTPEALYASLERRGLRYGPAFRAVVALHRAPGEVLARLALPDSVDERGYHLHPVLLDAAFHSLIAGATEDAHHDIVPTGIERIQLLALPGRKLIAHGRLLSVSGGTLRGDITLMHEDGTVVAEVTGFTCRLLPRAASDEETLLERSVYLRRWERIEPSEPEVREEVTWVVLGGSLPESGARGWHHASDTSALETVLGARMEQERVRLVDLRWLDSAPESEAPVTRGTDAADALLRMVQSLRPGRVERYYLVTTRAESVLDEAEAASRVSEIHSVAPTQPDVPSLEHAPLLGLARTAMTERPEFGSAAGMALGATPRPFAPTPSDLPSLEHAPLLGLARTAMTERPDLRLTWVDLDATPSSVEALLVRLSGLGTEQEVAERGGLFHASRLVRGSLMTSSPALSRTQPLEPVPAGMGHELVLGEEGRLDTLGFVARARRAPDAGEVEIEVETTALGFKDIMKALGLLSARVKQNTYIGDAIGMEGAGRISAVGAGVTDFAVGDRVYGVAPRFVASHVVLPAGHVVKLPEHLSFEQGANLIVFLTVYHSLVRVARLRRGERILIHGATGGVGLAAIEVARWCGAEIIATAGSEEKRQYLRDQGLTYISNSRDVSFAEDVRAWTGGRGVDVVLNFMPGEVMTRSLDCLAPFGRFIELGKASFEQDELLRLRPFNENLMYAAVDFDRLLESRPEEVRELYQEVMQRFEEGSFRPLPSRSFPASQVEEAFRAMARGKHIGKVCISLKDPALRVRQPARRERLAPDATYLVTGGLGGFGLEVARWLVEQGARHLVLVSRRGAQSEEAREALAAWSAQGVVVHALAADVARYADLEQIFARLHAELPPLRGVFHCAVALDDKPLERLDRASLERVMAAKAQGAWNLHLMTRALPLDHLILFSSISSLIGNAGQGSYVAANSFLDQLAVYRRKQGLAATAIQWGALGEAGLVARNAHVAQHLEHLGLRGLSTHAALQALGRVLDTPPVQLAIADVDWNRLGAALVPWSGSRRLVGLLETPEPSAGAERSGGLIERALGGLDDEARREFITRTLSRIVARVMRTQDGALNTAQPLRELGMDSIMALEIVTAIEGELGVKVSTMEVVSGPSLRELSTLMLGQVQRAQSAA</sequence>
<dbReference type="InterPro" id="IPR011032">
    <property type="entry name" value="GroES-like_sf"/>
</dbReference>
<dbReference type="InterPro" id="IPR013968">
    <property type="entry name" value="PKS_KR"/>
</dbReference>
<dbReference type="Pfam" id="PF14765">
    <property type="entry name" value="PS-DH"/>
    <property type="match status" value="1"/>
</dbReference>
<dbReference type="InterPro" id="IPR042104">
    <property type="entry name" value="PKS_dehydratase_sf"/>
</dbReference>
<dbReference type="InterPro" id="IPR014030">
    <property type="entry name" value="Ketoacyl_synth_N"/>
</dbReference>
<dbReference type="InterPro" id="IPR029069">
    <property type="entry name" value="HotDog_dom_sf"/>
</dbReference>
<evidence type="ECO:0000256" key="1">
    <source>
        <dbReference type="ARBA" id="ARBA00022450"/>
    </source>
</evidence>
<dbReference type="Gene3D" id="3.40.47.10">
    <property type="match status" value="1"/>
</dbReference>
<gene>
    <name evidence="10" type="ORF">FJV41_25615</name>
</gene>
<dbReference type="GO" id="GO:0016491">
    <property type="term" value="F:oxidoreductase activity"/>
    <property type="evidence" value="ECO:0007669"/>
    <property type="project" value="InterPro"/>
</dbReference>
<dbReference type="SMART" id="SM00822">
    <property type="entry name" value="PKS_KR"/>
    <property type="match status" value="1"/>
</dbReference>
<dbReference type="SUPFAM" id="SSF50129">
    <property type="entry name" value="GroES-like"/>
    <property type="match status" value="1"/>
</dbReference>
<accession>A0A540WVQ6</accession>
<dbReference type="SMART" id="SM00825">
    <property type="entry name" value="PKS_KS"/>
    <property type="match status" value="1"/>
</dbReference>
<dbReference type="InterPro" id="IPR020843">
    <property type="entry name" value="ER"/>
</dbReference>
<name>A0A540WVQ6_9BACT</name>
<feature type="region of interest" description="N-terminal hotdog fold" evidence="6">
    <location>
        <begin position="1075"/>
        <end position="1197"/>
    </location>
</feature>
<organism evidence="10 11">
    <name type="scientific">Myxococcus llanfairpwllgwyngyllgogerychwyrndrobwllllantysiliogogogochensis</name>
    <dbReference type="NCBI Taxonomy" id="2590453"/>
    <lineage>
        <taxon>Bacteria</taxon>
        <taxon>Pseudomonadati</taxon>
        <taxon>Myxococcota</taxon>
        <taxon>Myxococcia</taxon>
        <taxon>Myxococcales</taxon>
        <taxon>Cystobacterineae</taxon>
        <taxon>Myxococcaceae</taxon>
        <taxon>Myxococcus</taxon>
    </lineage>
</organism>
<dbReference type="Gene3D" id="3.40.50.720">
    <property type="entry name" value="NAD(P)-binding Rossmann-like Domain"/>
    <property type="match status" value="2"/>
</dbReference>
<dbReference type="CDD" id="cd00833">
    <property type="entry name" value="PKS"/>
    <property type="match status" value="1"/>
</dbReference>
<dbReference type="CDD" id="cd05195">
    <property type="entry name" value="enoyl_red"/>
    <property type="match status" value="1"/>
</dbReference>
<feature type="active site" description="Proton donor; for dehydratase activity" evidence="6">
    <location>
        <position position="1269"/>
    </location>
</feature>
<dbReference type="Gene3D" id="3.40.366.10">
    <property type="entry name" value="Malonyl-Coenzyme A Acyl Carrier Protein, domain 2"/>
    <property type="match status" value="1"/>
</dbReference>
<dbReference type="GO" id="GO:0006633">
    <property type="term" value="P:fatty acid biosynthetic process"/>
    <property type="evidence" value="ECO:0007669"/>
    <property type="project" value="InterPro"/>
</dbReference>
<dbReference type="InterPro" id="IPR050091">
    <property type="entry name" value="PKS_NRPS_Biosynth_Enz"/>
</dbReference>
<dbReference type="SUPFAM" id="SSF52151">
    <property type="entry name" value="FabD/lysophospholipase-like"/>
    <property type="match status" value="1"/>
</dbReference>
<evidence type="ECO:0000256" key="4">
    <source>
        <dbReference type="ARBA" id="ARBA00023268"/>
    </source>
</evidence>
<dbReference type="Pfam" id="PF13279">
    <property type="entry name" value="4HBT_2"/>
    <property type="match status" value="1"/>
</dbReference>
<dbReference type="Pfam" id="PF16197">
    <property type="entry name" value="KAsynt_C_assoc"/>
    <property type="match status" value="1"/>
</dbReference>
<evidence type="ECO:0000259" key="8">
    <source>
        <dbReference type="PROSITE" id="PS52004"/>
    </source>
</evidence>
<dbReference type="InterPro" id="IPR049552">
    <property type="entry name" value="PKS_DH_N"/>
</dbReference>
<dbReference type="Pfam" id="PF08240">
    <property type="entry name" value="ADH_N"/>
    <property type="match status" value="1"/>
</dbReference>
<evidence type="ECO:0000256" key="2">
    <source>
        <dbReference type="ARBA" id="ARBA00022553"/>
    </source>
</evidence>
<dbReference type="Pfam" id="PF08659">
    <property type="entry name" value="KR"/>
    <property type="match status" value="1"/>
</dbReference>
<evidence type="ECO:0000256" key="5">
    <source>
        <dbReference type="ARBA" id="ARBA00054155"/>
    </source>
</evidence>
<dbReference type="FunFam" id="3.40.47.10:FF:000019">
    <property type="entry name" value="Polyketide synthase type I"/>
    <property type="match status" value="1"/>
</dbReference>
<dbReference type="Pfam" id="PF00550">
    <property type="entry name" value="PP-binding"/>
    <property type="match status" value="1"/>
</dbReference>
<dbReference type="Gene3D" id="3.40.50.11460">
    <property type="match status" value="2"/>
</dbReference>
<keyword evidence="4" id="KW-0511">Multifunctional enzyme</keyword>
<dbReference type="FunFam" id="3.40.50.720:FF:000209">
    <property type="entry name" value="Polyketide synthase Pks12"/>
    <property type="match status" value="1"/>
</dbReference>
<keyword evidence="3" id="KW-0808">Transferase</keyword>
<dbReference type="SUPFAM" id="SSF47336">
    <property type="entry name" value="ACP-like"/>
    <property type="match status" value="1"/>
</dbReference>
<dbReference type="Pfam" id="PF21089">
    <property type="entry name" value="PKS_DH_N"/>
    <property type="match status" value="1"/>
</dbReference>
<feature type="domain" description="Carrier" evidence="7">
    <location>
        <begin position="2247"/>
        <end position="2324"/>
    </location>
</feature>
<dbReference type="Gene3D" id="3.10.129.10">
    <property type="entry name" value="Hotdog Thioesterase"/>
    <property type="match status" value="1"/>
</dbReference>
<dbReference type="GO" id="GO:0004312">
    <property type="term" value="F:fatty acid synthase activity"/>
    <property type="evidence" value="ECO:0007669"/>
    <property type="project" value="TreeGrafter"/>
</dbReference>
<dbReference type="Pfam" id="PF02801">
    <property type="entry name" value="Ketoacyl-synt_C"/>
    <property type="match status" value="1"/>
</dbReference>
<dbReference type="InterPro" id="IPR014031">
    <property type="entry name" value="Ketoacyl_synth_C"/>
</dbReference>
<dbReference type="PROSITE" id="PS52019">
    <property type="entry name" value="PKS_MFAS_DH"/>
    <property type="match status" value="1"/>
</dbReference>
<dbReference type="SMART" id="SM00823">
    <property type="entry name" value="PKS_PP"/>
    <property type="match status" value="1"/>
</dbReference>
<dbReference type="PROSITE" id="PS50075">
    <property type="entry name" value="CARRIER"/>
    <property type="match status" value="1"/>
</dbReference>
<dbReference type="Pfam" id="PF00109">
    <property type="entry name" value="ketoacyl-synt"/>
    <property type="match status" value="1"/>
</dbReference>
<dbReference type="Pfam" id="PF13602">
    <property type="entry name" value="ADH_zinc_N_2"/>
    <property type="match status" value="1"/>
</dbReference>
<dbReference type="InterPro" id="IPR020841">
    <property type="entry name" value="PKS_Beta-ketoAc_synthase_dom"/>
</dbReference>
<evidence type="ECO:0000256" key="6">
    <source>
        <dbReference type="PROSITE-ProRule" id="PRU01363"/>
    </source>
</evidence>
<dbReference type="InterPro" id="IPR016039">
    <property type="entry name" value="Thiolase-like"/>
</dbReference>
<dbReference type="GO" id="GO:0004315">
    <property type="term" value="F:3-oxoacyl-[acyl-carrier-protein] synthase activity"/>
    <property type="evidence" value="ECO:0007669"/>
    <property type="project" value="InterPro"/>
</dbReference>
<feature type="region of interest" description="C-terminal hotdog fold" evidence="6">
    <location>
        <begin position="1210"/>
        <end position="1350"/>
    </location>
</feature>
<dbReference type="SMART" id="SM00827">
    <property type="entry name" value="PKS_AT"/>
    <property type="match status" value="1"/>
</dbReference>
<dbReference type="CDD" id="cd08955">
    <property type="entry name" value="KR_2_FAS_SDR_x"/>
    <property type="match status" value="1"/>
</dbReference>
<dbReference type="SMART" id="SM00826">
    <property type="entry name" value="PKS_DH"/>
    <property type="match status" value="1"/>
</dbReference>
<evidence type="ECO:0000313" key="11">
    <source>
        <dbReference type="Proteomes" id="UP000315369"/>
    </source>
</evidence>
<dbReference type="PANTHER" id="PTHR43775">
    <property type="entry name" value="FATTY ACID SYNTHASE"/>
    <property type="match status" value="1"/>
</dbReference>
<dbReference type="SUPFAM" id="SSF51735">
    <property type="entry name" value="NAD(P)-binding Rossmann-fold domains"/>
    <property type="match status" value="3"/>
</dbReference>
<evidence type="ECO:0000259" key="7">
    <source>
        <dbReference type="PROSITE" id="PS50075"/>
    </source>
</evidence>
<dbReference type="InterPro" id="IPR013154">
    <property type="entry name" value="ADH-like_N"/>
</dbReference>
<dbReference type="Gene3D" id="3.90.180.10">
    <property type="entry name" value="Medium-chain alcohol dehydrogenases, catalytic domain"/>
    <property type="match status" value="1"/>
</dbReference>
<dbReference type="InterPro" id="IPR049900">
    <property type="entry name" value="PKS_mFAS_DH"/>
</dbReference>
<dbReference type="InterPro" id="IPR020807">
    <property type="entry name" value="PKS_DH"/>
</dbReference>
<dbReference type="Gene3D" id="3.10.129.110">
    <property type="entry name" value="Polyketide synthase dehydratase"/>
    <property type="match status" value="1"/>
</dbReference>
<dbReference type="Pfam" id="PF00698">
    <property type="entry name" value="Acyl_transf_1"/>
    <property type="match status" value="1"/>
</dbReference>
<dbReference type="InterPro" id="IPR036291">
    <property type="entry name" value="NAD(P)-bd_dom_sf"/>
</dbReference>
<keyword evidence="1" id="KW-0596">Phosphopantetheine</keyword>
<dbReference type="SUPFAM" id="SSF55048">
    <property type="entry name" value="Probable ACP-binding domain of malonyl-CoA ACP transacylase"/>
    <property type="match status" value="1"/>
</dbReference>
<dbReference type="Proteomes" id="UP000315369">
    <property type="component" value="Unassembled WGS sequence"/>
</dbReference>
<dbReference type="InterPro" id="IPR020806">
    <property type="entry name" value="PKS_PP-bd"/>
</dbReference>
<dbReference type="InterPro" id="IPR036736">
    <property type="entry name" value="ACP-like_sf"/>
</dbReference>
<dbReference type="InterPro" id="IPR016036">
    <property type="entry name" value="Malonyl_transacylase_ACP-bd"/>
</dbReference>
<dbReference type="SUPFAM" id="SSF53901">
    <property type="entry name" value="Thiolase-like"/>
    <property type="match status" value="1"/>
</dbReference>
<dbReference type="OrthoDB" id="5476655at2"/>
<dbReference type="SUPFAM" id="SSF54637">
    <property type="entry name" value="Thioesterase/thiol ester dehydrase-isomerase"/>
    <property type="match status" value="1"/>
</dbReference>
<protein>
    <submittedName>
        <fullName evidence="10">SDR family NAD(P)-dependent oxidoreductase</fullName>
    </submittedName>
</protein>
<dbReference type="InterPro" id="IPR009081">
    <property type="entry name" value="PP-bd_ACP"/>
</dbReference>